<keyword evidence="2" id="KW-1185">Reference proteome</keyword>
<gene>
    <name evidence="1" type="ORF">SAY87_003998</name>
</gene>
<dbReference type="EMBL" id="JAXIOK010000017">
    <property type="protein sequence ID" value="KAK4750516.1"/>
    <property type="molecule type" value="Genomic_DNA"/>
</dbReference>
<dbReference type="Proteomes" id="UP001345219">
    <property type="component" value="Chromosome 4"/>
</dbReference>
<evidence type="ECO:0000313" key="2">
    <source>
        <dbReference type="Proteomes" id="UP001345219"/>
    </source>
</evidence>
<name>A0AAN7JN36_9MYRT</name>
<dbReference type="AlphaFoldDB" id="A0AAN7JN36"/>
<accession>A0AAN7JN36</accession>
<comment type="caution">
    <text evidence="1">The sequence shown here is derived from an EMBL/GenBank/DDBJ whole genome shotgun (WGS) entry which is preliminary data.</text>
</comment>
<reference evidence="1 2" key="1">
    <citation type="journal article" date="2023" name="Hortic Res">
        <title>Pangenome of water caltrop reveals structural variations and asymmetric subgenome divergence after allopolyploidization.</title>
        <authorList>
            <person name="Zhang X."/>
            <person name="Chen Y."/>
            <person name="Wang L."/>
            <person name="Yuan Y."/>
            <person name="Fang M."/>
            <person name="Shi L."/>
            <person name="Lu R."/>
            <person name="Comes H.P."/>
            <person name="Ma Y."/>
            <person name="Chen Y."/>
            <person name="Huang G."/>
            <person name="Zhou Y."/>
            <person name="Zheng Z."/>
            <person name="Qiu Y."/>
        </authorList>
    </citation>
    <scope>NUCLEOTIDE SEQUENCE [LARGE SCALE GENOMIC DNA]</scope>
    <source>
        <tissue evidence="1">Roots</tissue>
    </source>
</reference>
<sequence>MIYNYALNNAFFDLTLETLGLRGEPGQLACLETKSPLIFTICTRQTLLTWDARPGRLACLEAKSPPHLHNLHKRILATGPWHDLIQPLTLSTSPSQPFLVKVSQGTKGKEEGYAVHAVATYSSDTVIHLKLVSLPLQGSPPIENTWRAPVGRIDYRKNLLQRAPWRLKRR</sequence>
<protein>
    <submittedName>
        <fullName evidence="1">Uncharacterized protein</fullName>
    </submittedName>
</protein>
<organism evidence="1 2">
    <name type="scientific">Trapa incisa</name>
    <dbReference type="NCBI Taxonomy" id="236973"/>
    <lineage>
        <taxon>Eukaryota</taxon>
        <taxon>Viridiplantae</taxon>
        <taxon>Streptophyta</taxon>
        <taxon>Embryophyta</taxon>
        <taxon>Tracheophyta</taxon>
        <taxon>Spermatophyta</taxon>
        <taxon>Magnoliopsida</taxon>
        <taxon>eudicotyledons</taxon>
        <taxon>Gunneridae</taxon>
        <taxon>Pentapetalae</taxon>
        <taxon>rosids</taxon>
        <taxon>malvids</taxon>
        <taxon>Myrtales</taxon>
        <taxon>Lythraceae</taxon>
        <taxon>Trapa</taxon>
    </lineage>
</organism>
<evidence type="ECO:0000313" key="1">
    <source>
        <dbReference type="EMBL" id="KAK4750516.1"/>
    </source>
</evidence>
<proteinExistence type="predicted"/>